<accession>A0A9W8I6S0</accession>
<feature type="transmembrane region" description="Helical" evidence="1">
    <location>
        <begin position="85"/>
        <end position="103"/>
    </location>
</feature>
<evidence type="ECO:0000256" key="1">
    <source>
        <dbReference type="SAM" id="Phobius"/>
    </source>
</evidence>
<gene>
    <name evidence="2" type="ORF">IWW36_002711</name>
</gene>
<organism evidence="2 3">
    <name type="scientific">Coemansia brasiliensis</name>
    <dbReference type="NCBI Taxonomy" id="2650707"/>
    <lineage>
        <taxon>Eukaryota</taxon>
        <taxon>Fungi</taxon>
        <taxon>Fungi incertae sedis</taxon>
        <taxon>Zoopagomycota</taxon>
        <taxon>Kickxellomycotina</taxon>
        <taxon>Kickxellomycetes</taxon>
        <taxon>Kickxellales</taxon>
        <taxon>Kickxellaceae</taxon>
        <taxon>Coemansia</taxon>
    </lineage>
</organism>
<evidence type="ECO:0000313" key="3">
    <source>
        <dbReference type="Proteomes" id="UP001139887"/>
    </source>
</evidence>
<protein>
    <submittedName>
        <fullName evidence="2">Uncharacterized protein</fullName>
    </submittedName>
</protein>
<keyword evidence="1" id="KW-1133">Transmembrane helix</keyword>
<sequence length="123" mass="13757">MAFYESNDPESMQTINKQWSAYTIDMDGEPSEVAKQIDKYLQNNQLNADISVQSICTPFNFCGKMLAALAEASVAFDRILPLPRWLALLLVPAFMAYIGRFIIDGMYAIEARIKLGLGKADNN</sequence>
<dbReference type="EMBL" id="JANBUW010000086">
    <property type="protein sequence ID" value="KAJ2849325.1"/>
    <property type="molecule type" value="Genomic_DNA"/>
</dbReference>
<comment type="caution">
    <text evidence="2">The sequence shown here is derived from an EMBL/GenBank/DDBJ whole genome shotgun (WGS) entry which is preliminary data.</text>
</comment>
<evidence type="ECO:0000313" key="2">
    <source>
        <dbReference type="EMBL" id="KAJ2849325.1"/>
    </source>
</evidence>
<proteinExistence type="predicted"/>
<dbReference type="Proteomes" id="UP001139887">
    <property type="component" value="Unassembled WGS sequence"/>
</dbReference>
<reference evidence="2" key="1">
    <citation type="submission" date="2022-07" db="EMBL/GenBank/DDBJ databases">
        <title>Phylogenomic reconstructions and comparative analyses of Kickxellomycotina fungi.</title>
        <authorList>
            <person name="Reynolds N.K."/>
            <person name="Stajich J.E."/>
            <person name="Barry K."/>
            <person name="Grigoriev I.V."/>
            <person name="Crous P."/>
            <person name="Smith M.E."/>
        </authorList>
    </citation>
    <scope>NUCLEOTIDE SEQUENCE</scope>
    <source>
        <strain evidence="2">NRRL 1566</strain>
    </source>
</reference>
<keyword evidence="3" id="KW-1185">Reference proteome</keyword>
<name>A0A9W8I6S0_9FUNG</name>
<dbReference type="OrthoDB" id="5519112at2759"/>
<keyword evidence="1" id="KW-0812">Transmembrane</keyword>
<keyword evidence="1" id="KW-0472">Membrane</keyword>
<dbReference type="AlphaFoldDB" id="A0A9W8I6S0"/>